<keyword evidence="4" id="KW-0802">TPR repeat</keyword>
<evidence type="ECO:0000256" key="5">
    <source>
        <dbReference type="SAM" id="MobiDB-lite"/>
    </source>
</evidence>
<dbReference type="Proteomes" id="UP000000311">
    <property type="component" value="Unassembled WGS sequence"/>
</dbReference>
<dbReference type="GO" id="GO:0006626">
    <property type="term" value="P:protein targeting to mitochondrion"/>
    <property type="evidence" value="ECO:0007669"/>
    <property type="project" value="TreeGrafter"/>
</dbReference>
<evidence type="ECO:0000256" key="3">
    <source>
        <dbReference type="ARBA" id="ARBA00022737"/>
    </source>
</evidence>
<accession>E2A8L6</accession>
<dbReference type="GO" id="GO:0031072">
    <property type="term" value="F:heat shock protein binding"/>
    <property type="evidence" value="ECO:0007669"/>
    <property type="project" value="TreeGrafter"/>
</dbReference>
<keyword evidence="7" id="KW-1185">Reference proteome</keyword>
<dbReference type="AlphaFoldDB" id="E2A8L6"/>
<dbReference type="GO" id="GO:0005739">
    <property type="term" value="C:mitochondrion"/>
    <property type="evidence" value="ECO:0007669"/>
    <property type="project" value="TreeGrafter"/>
</dbReference>
<dbReference type="FunCoup" id="E2A8L6">
    <property type="interactions" value="18"/>
</dbReference>
<name>E2A8L6_CAMFO</name>
<dbReference type="Pfam" id="PF13181">
    <property type="entry name" value="TPR_8"/>
    <property type="match status" value="1"/>
</dbReference>
<evidence type="ECO:0000313" key="6">
    <source>
        <dbReference type="EMBL" id="EFN70203.1"/>
    </source>
</evidence>
<feature type="compositionally biased region" description="Polar residues" evidence="5">
    <location>
        <begin position="431"/>
        <end position="445"/>
    </location>
</feature>
<sequence length="726" mass="82842">MGNEEVDVINVAQKSDKKTLLERYNIPIEHLSYEFISRCTDGKTLERIVLVLRSGEEGVYPDLTKHAEKRLISINPTSAILRKAEPVLRRNMLNSDERQEIDDDMSNWTCEMQSREKDLDKGRAVLANDFCAIQPAIREIKLDTAANKKTKSNEKKRDKPKRISSCDYAAWDKYDVDTEINRIDLQDEQRQTEMKRIQERQKERNKINKMAHKATVNKLSLTGTEINIMAEQEREKGNEAFRAADYEEALRHYNASIEIESNLNAYNNRAMTFIKLQRYEEALNDCNTVLTMDYKNVKALLRRALSLEHLEKAYEALPDYEAVLKLEPTNKTAISGVNKLRKPCESRKIRMSIEEENISGDEDKVVRGVKSERTVETNGIKCPKQRVNNDICYCDRAPGSSQSVATKPHLKASYCVETGSNKAAAADVAANKSNGKTTRGSSRGNKLSPVAKDFGGRNKTPKSHLDAINSDDIFAISRELFPGQRGAEGRPEKSIFSCVSRQTKPSTVIIEELSSDEVSEIPRKIVDPDETRMKPKKKTSSVEEKSISTKKSCLNKNKELISLGKESRTQSSLTSNKIQILNECEKPRKSIDSNETKMEMKRKTKSKEEKDAPITRSDLNKSKKIISPENESKIKTSVTNKITSNKYQKDSEKLEMELEKLENIESPYEFLRLWQSLKDDTNLKLHAKLLRCVAHEDMSKTLENILRFLEKENSPKVSQLRQIYVT</sequence>
<dbReference type="EMBL" id="GL437652">
    <property type="protein sequence ID" value="EFN70203.1"/>
    <property type="molecule type" value="Genomic_DNA"/>
</dbReference>
<feature type="region of interest" description="Disordered" evidence="5">
    <location>
        <begin position="587"/>
        <end position="621"/>
    </location>
</feature>
<dbReference type="PANTHER" id="PTHR45984:SF1">
    <property type="entry name" value="SPAG1 AXONEMAL DYNEIN ASSEMBLY FACTOR"/>
    <property type="match status" value="1"/>
</dbReference>
<dbReference type="OMA" id="TEINIMA"/>
<reference evidence="6 7" key="1">
    <citation type="journal article" date="2010" name="Science">
        <title>Genomic comparison of the ants Camponotus floridanus and Harpegnathos saltator.</title>
        <authorList>
            <person name="Bonasio R."/>
            <person name="Zhang G."/>
            <person name="Ye C."/>
            <person name="Mutti N.S."/>
            <person name="Fang X."/>
            <person name="Qin N."/>
            <person name="Donahue G."/>
            <person name="Yang P."/>
            <person name="Li Q."/>
            <person name="Li C."/>
            <person name="Zhang P."/>
            <person name="Huang Z."/>
            <person name="Berger S.L."/>
            <person name="Reinberg D."/>
            <person name="Wang J."/>
            <person name="Liebig J."/>
        </authorList>
    </citation>
    <scope>NUCLEOTIDE SEQUENCE [LARGE SCALE GENOMIC DNA]</scope>
    <source>
        <strain evidence="7">C129</strain>
    </source>
</reference>
<dbReference type="STRING" id="104421.E2A8L6"/>
<dbReference type="SUPFAM" id="SSF48452">
    <property type="entry name" value="TPR-like"/>
    <property type="match status" value="1"/>
</dbReference>
<proteinExistence type="predicted"/>
<keyword evidence="2" id="KW-0963">Cytoplasm</keyword>
<gene>
    <name evidence="6" type="ORF">EAG_14006</name>
</gene>
<dbReference type="GO" id="GO:0005829">
    <property type="term" value="C:cytosol"/>
    <property type="evidence" value="ECO:0007669"/>
    <property type="project" value="TreeGrafter"/>
</dbReference>
<evidence type="ECO:0000256" key="1">
    <source>
        <dbReference type="ARBA" id="ARBA00004496"/>
    </source>
</evidence>
<evidence type="ECO:0000313" key="7">
    <source>
        <dbReference type="Proteomes" id="UP000000311"/>
    </source>
</evidence>
<dbReference type="InterPro" id="IPR019734">
    <property type="entry name" value="TPR_rpt"/>
</dbReference>
<dbReference type="InParanoid" id="E2A8L6"/>
<dbReference type="Gene3D" id="1.25.40.10">
    <property type="entry name" value="Tetratricopeptide repeat domain"/>
    <property type="match status" value="1"/>
</dbReference>
<keyword evidence="3" id="KW-0677">Repeat</keyword>
<protein>
    <submittedName>
        <fullName evidence="6">Sperm-associated antigen 1</fullName>
    </submittedName>
</protein>
<comment type="subcellular location">
    <subcellularLocation>
        <location evidence="1">Cytoplasm</location>
    </subcellularLocation>
</comment>
<organism evidence="7">
    <name type="scientific">Camponotus floridanus</name>
    <name type="common">Florida carpenter ant</name>
    <dbReference type="NCBI Taxonomy" id="104421"/>
    <lineage>
        <taxon>Eukaryota</taxon>
        <taxon>Metazoa</taxon>
        <taxon>Ecdysozoa</taxon>
        <taxon>Arthropoda</taxon>
        <taxon>Hexapoda</taxon>
        <taxon>Insecta</taxon>
        <taxon>Pterygota</taxon>
        <taxon>Neoptera</taxon>
        <taxon>Endopterygota</taxon>
        <taxon>Hymenoptera</taxon>
        <taxon>Apocrita</taxon>
        <taxon>Aculeata</taxon>
        <taxon>Formicoidea</taxon>
        <taxon>Formicidae</taxon>
        <taxon>Formicinae</taxon>
        <taxon>Camponotus</taxon>
    </lineage>
</organism>
<dbReference type="InterPro" id="IPR011990">
    <property type="entry name" value="TPR-like_helical_dom_sf"/>
</dbReference>
<dbReference type="InterPro" id="IPR051982">
    <property type="entry name" value="CiliaryAsmbly_MitoImport"/>
</dbReference>
<evidence type="ECO:0000256" key="2">
    <source>
        <dbReference type="ARBA" id="ARBA00022490"/>
    </source>
</evidence>
<dbReference type="PANTHER" id="PTHR45984">
    <property type="entry name" value="RNA (RNA) POLYMERASE II ASSOCIATED PROTEIN HOMOLOG"/>
    <property type="match status" value="1"/>
</dbReference>
<dbReference type="OrthoDB" id="2942533at2759"/>
<dbReference type="SMART" id="SM00028">
    <property type="entry name" value="TPR"/>
    <property type="match status" value="3"/>
</dbReference>
<feature type="region of interest" description="Disordered" evidence="5">
    <location>
        <begin position="429"/>
        <end position="465"/>
    </location>
</feature>
<evidence type="ECO:0000256" key="4">
    <source>
        <dbReference type="ARBA" id="ARBA00022803"/>
    </source>
</evidence>